<dbReference type="NCBIfam" id="TIGR03590">
    <property type="entry name" value="PseG"/>
    <property type="match status" value="1"/>
</dbReference>
<evidence type="ECO:0000313" key="3">
    <source>
        <dbReference type="EMBL" id="KGY07250.1"/>
    </source>
</evidence>
<feature type="binding site" evidence="2">
    <location>
        <position position="284"/>
    </location>
    <ligand>
        <name>substrate</name>
    </ligand>
</feature>
<evidence type="ECO:0000313" key="4">
    <source>
        <dbReference type="Proteomes" id="UP000030451"/>
    </source>
</evidence>
<keyword evidence="3" id="KW-0808">Transferase</keyword>
<gene>
    <name evidence="3" type="ORF">NM06_17925</name>
</gene>
<evidence type="ECO:0000256" key="1">
    <source>
        <dbReference type="PIRSR" id="PIRSR620023-1"/>
    </source>
</evidence>
<organism evidence="3 4">
    <name type="scientific">Photobacterium sp. (strain ATCC 43367)</name>
    <dbReference type="NCBI Taxonomy" id="379097"/>
    <lineage>
        <taxon>Bacteria</taxon>
        <taxon>Pseudomonadati</taxon>
        <taxon>Pseudomonadota</taxon>
        <taxon>Gammaproteobacteria</taxon>
        <taxon>Vibrionales</taxon>
        <taxon>Vibrionaceae</taxon>
        <taxon>Vibrio</taxon>
        <taxon>Vibrio oreintalis group</taxon>
    </lineage>
</organism>
<sequence length="366" mass="41222">MLVGIRVDASLKMGTGHTYRMLTLANGLKAKGHDVFFISRKVQGNLISLIQQSFDVLTLPEPEAHTGLSNHCAHAQWLEVSYEKEINDVNKLLSQHLKVENREYVDWLIVDHYAVEEKWHDELKHLYIKLLQVDDLADRRHKANVILDQNYYIEGSARYKDRVTQDTTLLCGPKYALLRNEFAETRASLSSYDERLTNKRVVVFFGGIDLANETVKALEGLLAAGTDDHFDVVIGANNPHRDQVQALCDSNSSRVSLHIQISDIVSLFAKSYLYVGAVGATTWERCIVALPGLVCSVAENQTQVAQDLHEIGGHHYLGQNNKLTSEDYRRSYIKTKSDRDSLHKQSICCGEIVDGLGCNRVIETLE</sequence>
<proteinExistence type="predicted"/>
<dbReference type="InterPro" id="IPR020023">
    <property type="entry name" value="PseG"/>
</dbReference>
<dbReference type="RefSeq" id="WP_038192663.1">
    <property type="nucleotide sequence ID" value="NZ_JRWP01000050.1"/>
</dbReference>
<feature type="binding site" evidence="2">
    <location>
        <position position="179"/>
    </location>
    <ligand>
        <name>substrate</name>
    </ligand>
</feature>
<dbReference type="SUPFAM" id="SSF53756">
    <property type="entry name" value="UDP-Glycosyltransferase/glycogen phosphorylase"/>
    <property type="match status" value="1"/>
</dbReference>
<protein>
    <submittedName>
        <fullName evidence="3">Glycosyl transferase family 28</fullName>
    </submittedName>
</protein>
<comment type="caution">
    <text evidence="3">The sequence shown here is derived from an EMBL/GenBank/DDBJ whole genome shotgun (WGS) entry which is preliminary data.</text>
</comment>
<accession>A0A0A5HSG1</accession>
<dbReference type="GO" id="GO:0016740">
    <property type="term" value="F:transferase activity"/>
    <property type="evidence" value="ECO:0007669"/>
    <property type="project" value="UniProtKB-KW"/>
</dbReference>
<dbReference type="OrthoDB" id="9788924at2"/>
<evidence type="ECO:0000256" key="2">
    <source>
        <dbReference type="PIRSR" id="PIRSR620023-2"/>
    </source>
</evidence>
<dbReference type="AlphaFoldDB" id="A0A0A5HSG1"/>
<reference evidence="3 4" key="1">
    <citation type="submission" date="2014-10" db="EMBL/GenBank/DDBJ databases">
        <title>Genome sequencing of Vibrio sinaloensis T08.</title>
        <authorList>
            <person name="Chan K.-G."/>
            <person name="Mohamad N.I."/>
        </authorList>
    </citation>
    <scope>NUCLEOTIDE SEQUENCE [LARGE SCALE GENOMIC DNA]</scope>
    <source>
        <strain evidence="3 4">T08</strain>
    </source>
</reference>
<dbReference type="Proteomes" id="UP000030451">
    <property type="component" value="Unassembled WGS sequence"/>
</dbReference>
<dbReference type="Gene3D" id="3.40.50.11190">
    <property type="match status" value="1"/>
</dbReference>
<dbReference type="EMBL" id="JRWP01000050">
    <property type="protein sequence ID" value="KGY07250.1"/>
    <property type="molecule type" value="Genomic_DNA"/>
</dbReference>
<name>A0A0A5HSG1_PHOS4</name>
<dbReference type="Gene3D" id="3.40.50.2000">
    <property type="entry name" value="Glycogen Phosphorylase B"/>
    <property type="match status" value="1"/>
</dbReference>
<feature type="active site" description="Proton acceptor" evidence="1">
    <location>
        <position position="17"/>
    </location>
</feature>